<gene>
    <name evidence="2" type="ORF">T440DRAFT_243653</name>
</gene>
<keyword evidence="3" id="KW-1185">Reference proteome</keyword>
<protein>
    <recommendedName>
        <fullName evidence="4">HAD-like protein</fullName>
    </recommendedName>
</protein>
<name>A0A6A7BK59_9PLEO</name>
<dbReference type="InterPro" id="IPR050849">
    <property type="entry name" value="HAD-like_hydrolase_phosphatase"/>
</dbReference>
<organism evidence="2 3">
    <name type="scientific">Plenodomus tracheiphilus IPT5</name>
    <dbReference type="NCBI Taxonomy" id="1408161"/>
    <lineage>
        <taxon>Eukaryota</taxon>
        <taxon>Fungi</taxon>
        <taxon>Dikarya</taxon>
        <taxon>Ascomycota</taxon>
        <taxon>Pezizomycotina</taxon>
        <taxon>Dothideomycetes</taxon>
        <taxon>Pleosporomycetidae</taxon>
        <taxon>Pleosporales</taxon>
        <taxon>Pleosporineae</taxon>
        <taxon>Leptosphaeriaceae</taxon>
        <taxon>Plenodomus</taxon>
    </lineage>
</organism>
<feature type="compositionally biased region" description="Polar residues" evidence="1">
    <location>
        <begin position="8"/>
        <end position="28"/>
    </location>
</feature>
<dbReference type="OrthoDB" id="10255128at2759"/>
<sequence>MRPIARNISFTRMSSYRPTPSPNSSMSTKPPIRPTPPIHWVLDWDGTITQHDTLSTLVSVASSTKPSFPTSEHWSRVTKAYLKDYNNTLSRLASNGKLPSTLPEENKLLHHMRVVEERSLTRVSESGIFADLTWEDIHKGAGQAVRKQEVSLRTGYTAFYEEFVNQDTRQIDEITILSVNWSSHFIASCLSASHPSLPVPQILSNELEGLSPSIPTTPSSGHILPTIISSGDKLQQLQRLRSENGRSRPIVYVGDSWTDIEAILAADLGICIRDEPMGSSQRQLAEALERLGVECSRLGEGREREGEGGRAAWASDWEEIRLWSMIAQA</sequence>
<dbReference type="Proteomes" id="UP000799423">
    <property type="component" value="Unassembled WGS sequence"/>
</dbReference>
<accession>A0A6A7BK59</accession>
<dbReference type="EMBL" id="MU006292">
    <property type="protein sequence ID" value="KAF2854809.1"/>
    <property type="molecule type" value="Genomic_DNA"/>
</dbReference>
<dbReference type="Gene3D" id="3.40.50.1000">
    <property type="entry name" value="HAD superfamily/HAD-like"/>
    <property type="match status" value="1"/>
</dbReference>
<evidence type="ECO:0008006" key="4">
    <source>
        <dbReference type="Google" id="ProtNLM"/>
    </source>
</evidence>
<dbReference type="PANTHER" id="PTHR28181:SF1">
    <property type="entry name" value="COLD TOLERANCE PROTEIN 1"/>
    <property type="match status" value="1"/>
</dbReference>
<dbReference type="InterPro" id="IPR023214">
    <property type="entry name" value="HAD_sf"/>
</dbReference>
<evidence type="ECO:0000313" key="3">
    <source>
        <dbReference type="Proteomes" id="UP000799423"/>
    </source>
</evidence>
<dbReference type="AlphaFoldDB" id="A0A6A7BK59"/>
<dbReference type="SUPFAM" id="SSF56784">
    <property type="entry name" value="HAD-like"/>
    <property type="match status" value="1"/>
</dbReference>
<evidence type="ECO:0000313" key="2">
    <source>
        <dbReference type="EMBL" id="KAF2854809.1"/>
    </source>
</evidence>
<evidence type="ECO:0000256" key="1">
    <source>
        <dbReference type="SAM" id="MobiDB-lite"/>
    </source>
</evidence>
<feature type="region of interest" description="Disordered" evidence="1">
    <location>
        <begin position="1"/>
        <end position="34"/>
    </location>
</feature>
<proteinExistence type="predicted"/>
<reference evidence="2" key="1">
    <citation type="submission" date="2020-01" db="EMBL/GenBank/DDBJ databases">
        <authorList>
            <consortium name="DOE Joint Genome Institute"/>
            <person name="Haridas S."/>
            <person name="Albert R."/>
            <person name="Binder M."/>
            <person name="Bloem J."/>
            <person name="Labutti K."/>
            <person name="Salamov A."/>
            <person name="Andreopoulos B."/>
            <person name="Baker S.E."/>
            <person name="Barry K."/>
            <person name="Bills G."/>
            <person name="Bluhm B.H."/>
            <person name="Cannon C."/>
            <person name="Castanera R."/>
            <person name="Culley D.E."/>
            <person name="Daum C."/>
            <person name="Ezra D."/>
            <person name="Gonzalez J.B."/>
            <person name="Henrissat B."/>
            <person name="Kuo A."/>
            <person name="Liang C."/>
            <person name="Lipzen A."/>
            <person name="Lutzoni F."/>
            <person name="Magnuson J."/>
            <person name="Mondo S."/>
            <person name="Nolan M."/>
            <person name="Ohm R."/>
            <person name="Pangilinan J."/>
            <person name="Park H.-J."/>
            <person name="Ramirez L."/>
            <person name="Alfaro M."/>
            <person name="Sun H."/>
            <person name="Tritt A."/>
            <person name="Yoshinaga Y."/>
            <person name="Zwiers L.-H."/>
            <person name="Turgeon B.G."/>
            <person name="Goodwin S.B."/>
            <person name="Spatafora J.W."/>
            <person name="Crous P.W."/>
            <person name="Grigoriev I.V."/>
        </authorList>
    </citation>
    <scope>NUCLEOTIDE SEQUENCE</scope>
    <source>
        <strain evidence="2">IPT5</strain>
    </source>
</reference>
<dbReference type="InterPro" id="IPR036412">
    <property type="entry name" value="HAD-like_sf"/>
</dbReference>
<dbReference type="PANTHER" id="PTHR28181">
    <property type="entry name" value="UPF0655 PROTEIN YCR015C"/>
    <property type="match status" value="1"/>
</dbReference>